<dbReference type="OrthoDB" id="436461at2"/>
<organism evidence="2 3">
    <name type="scientific">Kribbella amoyensis</name>
    <dbReference type="NCBI Taxonomy" id="996641"/>
    <lineage>
        <taxon>Bacteria</taxon>
        <taxon>Bacillati</taxon>
        <taxon>Actinomycetota</taxon>
        <taxon>Actinomycetes</taxon>
        <taxon>Propionibacteriales</taxon>
        <taxon>Kribbellaceae</taxon>
        <taxon>Kribbella</taxon>
    </lineage>
</organism>
<dbReference type="AlphaFoldDB" id="A0A561B2T7"/>
<dbReference type="EMBL" id="VIVK01000003">
    <property type="protein sequence ID" value="TWD73152.1"/>
    <property type="molecule type" value="Genomic_DNA"/>
</dbReference>
<proteinExistence type="predicted"/>
<accession>A0A561B2T7</accession>
<dbReference type="Pfam" id="PF10593">
    <property type="entry name" value="Z1"/>
    <property type="match status" value="1"/>
</dbReference>
<comment type="caution">
    <text evidence="2">The sequence shown here is derived from an EMBL/GenBank/DDBJ whole genome shotgun (WGS) entry which is preliminary data.</text>
</comment>
<evidence type="ECO:0000313" key="3">
    <source>
        <dbReference type="Proteomes" id="UP000318380"/>
    </source>
</evidence>
<keyword evidence="3" id="KW-1185">Reference proteome</keyword>
<gene>
    <name evidence="2" type="ORF">FB561_7037</name>
</gene>
<feature type="domain" description="Putative endonuclease Z1" evidence="1">
    <location>
        <begin position="467"/>
        <end position="715"/>
    </location>
</feature>
<reference evidence="2 3" key="1">
    <citation type="submission" date="2019-06" db="EMBL/GenBank/DDBJ databases">
        <title>Sequencing the genomes of 1000 actinobacteria strains.</title>
        <authorList>
            <person name="Klenk H.-P."/>
        </authorList>
    </citation>
    <scope>NUCLEOTIDE SEQUENCE [LARGE SCALE GENOMIC DNA]</scope>
    <source>
        <strain evidence="2 3">DSM 24683</strain>
    </source>
</reference>
<sequence>MEDGPPKNLVARVAPDAADHGTTVTSSDLAELIRTAGPDDPFFTVLGLQVHKWDAEPADTDWTGRTDPSTLARRNVICERLGLDAAGAEALLQKRPVFVDETILITAPWNRWYKPDVATAHEFYWPRYRDYLLEVRGWPAANVSALDIATTSVVERLSDPTRRAAYQAKGLVVGYVQSGKTANFTGVIAKAIDCGYRLVIVLTGTIEMLRAQTQRRIDMEMVGRQNIVGDLSPEQAQKAQLDYQDDPAWIGGQFLDLGTGPIASEIHRLTTHGQDYRTQFKNLKIDRFAMGKPLFDRANLFSAAARLVITKKNSAVLQKLVADLQANKGAFAEIPVLIIDDESDQASVNTVDPAKVEAAKASGRQVKERRAINERIAEMLELMPRAQYVGYTATPFANVFVDPSDEQGIYPKDFVIGLQRPPGYMGVDDFHDLGPDPVPATFDTSNRAAFVRDLAAAEDDVTARDAELRRALEVFVLTGACKLYRSSLSRHLTFRHHTMLVHESVGTAEQRDLAELVKRLWRRAAFESPKGLERLRTLYEADILPVSRARIEDGVPKLPHFDTLRPWITKVIGKITEHDNNPVVVVNSDREIEQQQLDFDRNSTWRVLVGGAKLSRGFTVEGLTVTYFRRAVTMSDSLTQMGRWFGFRYGYRDLVRLYIDRNAKFGRKRVDLYAAFEAIARDEAAFREQLAQYAEWDGDRPRLLPSQIPPLVTQHLPWLKPTSRNKMFNAAIEEQGAQVFSPVGYSNALNELHDNLNLWRPVFANCATDVTFPAGGQSDLRARVGVVDAADLLHVVEQQGWMYLYAERSVKPVLTFLRNLVQRPQSPLKDFLLVMPQPGDKAVDLTDVGTVRVINRDRRTRGGEDLPKFGEITDPKHRTFVQPLLLAEKPTGHPLAEYWSPSRGVVLSYLIREQSPSYRRGSEPTTKVGPDELGLIVGFSVYLPHGATAGDSVLRFRVIQGSDPSVVSVDAR</sequence>
<dbReference type="InterPro" id="IPR018310">
    <property type="entry name" value="Put_endonuclease_Z1-dom"/>
</dbReference>
<evidence type="ECO:0000313" key="2">
    <source>
        <dbReference type="EMBL" id="TWD73152.1"/>
    </source>
</evidence>
<name>A0A561B2T7_9ACTN</name>
<protein>
    <submittedName>
        <fullName evidence="2">Z1 domain-containing protein</fullName>
    </submittedName>
</protein>
<evidence type="ECO:0000259" key="1">
    <source>
        <dbReference type="Pfam" id="PF10593"/>
    </source>
</evidence>
<dbReference type="Proteomes" id="UP000318380">
    <property type="component" value="Unassembled WGS sequence"/>
</dbReference>